<reference evidence="5" key="1">
    <citation type="journal article" date="2011" name="MBio">
        <title>Novel metabolic attributes of the genus Cyanothece, comprising a group of unicellular nitrogen-fixing Cyanobacteria.</title>
        <authorList>
            <person name="Bandyopadhyay A."/>
            <person name="Elvitigala T."/>
            <person name="Welsh E."/>
            <person name="Stockel J."/>
            <person name="Liberton M."/>
            <person name="Min H."/>
            <person name="Sherman L.A."/>
            <person name="Pakrasi H.B."/>
        </authorList>
    </citation>
    <scope>NUCLEOTIDE SEQUENCE [LARGE SCALE GENOMIC DNA]</scope>
    <source>
        <strain evidence="5">PCC 7822</strain>
    </source>
</reference>
<dbReference type="HOGENOM" id="CLU_705596_0_0_3"/>
<dbReference type="PANTHER" id="PTHR12526:SF510">
    <property type="entry name" value="D-INOSITOL 3-PHOSPHATE GLYCOSYLTRANSFERASE"/>
    <property type="match status" value="1"/>
</dbReference>
<keyword evidence="2 4" id="KW-0808">Transferase</keyword>
<feature type="domain" description="Glycosyl transferase family 1" evidence="3">
    <location>
        <begin position="187"/>
        <end position="349"/>
    </location>
</feature>
<dbReference type="Pfam" id="PF00534">
    <property type="entry name" value="Glycos_transf_1"/>
    <property type="match status" value="1"/>
</dbReference>
<evidence type="ECO:0000313" key="5">
    <source>
        <dbReference type="Proteomes" id="UP000008206"/>
    </source>
</evidence>
<dbReference type="EMBL" id="CP002198">
    <property type="protein sequence ID" value="ADN13646.1"/>
    <property type="molecule type" value="Genomic_DNA"/>
</dbReference>
<dbReference type="eggNOG" id="COG0438">
    <property type="taxonomic scope" value="Bacteria"/>
</dbReference>
<dbReference type="PANTHER" id="PTHR12526">
    <property type="entry name" value="GLYCOSYLTRANSFERASE"/>
    <property type="match status" value="1"/>
</dbReference>
<keyword evidence="5" id="KW-1185">Reference proteome</keyword>
<evidence type="ECO:0000313" key="4">
    <source>
        <dbReference type="EMBL" id="ADN13646.1"/>
    </source>
</evidence>
<dbReference type="AlphaFoldDB" id="E0U7F0"/>
<proteinExistence type="predicted"/>
<dbReference type="OrthoDB" id="9790710at2"/>
<protein>
    <submittedName>
        <fullName evidence="4">Glycosyl transferase group 1</fullName>
    </submittedName>
</protein>
<evidence type="ECO:0000256" key="2">
    <source>
        <dbReference type="ARBA" id="ARBA00022679"/>
    </source>
</evidence>
<dbReference type="CAZy" id="GT4">
    <property type="family name" value="Glycosyltransferase Family 4"/>
</dbReference>
<dbReference type="CDD" id="cd03801">
    <property type="entry name" value="GT4_PimA-like"/>
    <property type="match status" value="1"/>
</dbReference>
<dbReference type="Proteomes" id="UP000008206">
    <property type="component" value="Chromosome"/>
</dbReference>
<accession>E0U7F0</accession>
<name>E0U7F0_GLOV7</name>
<gene>
    <name evidence="4" type="ordered locus">Cyan7822_1656</name>
</gene>
<dbReference type="STRING" id="497965.Cyan7822_1656"/>
<dbReference type="InterPro" id="IPR001296">
    <property type="entry name" value="Glyco_trans_1"/>
</dbReference>
<dbReference type="KEGG" id="cyj:Cyan7822_1656"/>
<evidence type="ECO:0000259" key="3">
    <source>
        <dbReference type="Pfam" id="PF00534"/>
    </source>
</evidence>
<keyword evidence="1" id="KW-0328">Glycosyltransferase</keyword>
<organism evidence="4 5">
    <name type="scientific">Gloeothece verrucosa (strain PCC 7822)</name>
    <name type="common">Cyanothece sp. (strain PCC 7822)</name>
    <dbReference type="NCBI Taxonomy" id="497965"/>
    <lineage>
        <taxon>Bacteria</taxon>
        <taxon>Bacillati</taxon>
        <taxon>Cyanobacteriota</taxon>
        <taxon>Cyanophyceae</taxon>
        <taxon>Oscillatoriophycideae</taxon>
        <taxon>Chroococcales</taxon>
        <taxon>Aphanothecaceae</taxon>
        <taxon>Gloeothece</taxon>
        <taxon>Gloeothece verrucosa</taxon>
    </lineage>
</organism>
<dbReference type="SUPFAM" id="SSF53756">
    <property type="entry name" value="UDP-Glycosyltransferase/glycogen phosphorylase"/>
    <property type="match status" value="1"/>
</dbReference>
<dbReference type="GO" id="GO:0016757">
    <property type="term" value="F:glycosyltransferase activity"/>
    <property type="evidence" value="ECO:0007669"/>
    <property type="project" value="UniProtKB-KW"/>
</dbReference>
<evidence type="ECO:0000256" key="1">
    <source>
        <dbReference type="ARBA" id="ARBA00022676"/>
    </source>
</evidence>
<sequence length="392" mass="44303">MRILILQYAGDYGETVKLLAAGGDETYYAQKYSVDAVAEIAKKVDEVTTLCCLTEKPYNEMLDNGVRAIGMGFSDQFSTKELLKKIEEYQPTHLIVRMPDRATVDWAIKRRVKTILTLADSFSPKGLRNKIRNFQLANLLNNKQIDWIGNHGISASLSLRDIGVNPNKIIPWDWPSTTTPNSFAPKTLPSEQKTWDILYVGAINEAKGIGDAIEAISILKSKGLSIRLKVAGKGPIESFLIQAKRLEVEKEVKFLGLLPHKTIIPLMNEADVVLVPSRHEYPEGFPMTIYEALCSRTPIVASDHPMFCKNLSHQTNALIFPAGDSRRLAICIEKLLSAPELYENLSLASYETWKNLQLPVKWAELINRWLFDSPENQQWLFEHRLSSGKYRE</sequence>
<dbReference type="RefSeq" id="WP_013321753.1">
    <property type="nucleotide sequence ID" value="NC_014501.1"/>
</dbReference>
<dbReference type="Gene3D" id="3.40.50.2000">
    <property type="entry name" value="Glycogen Phosphorylase B"/>
    <property type="match status" value="2"/>
</dbReference>